<feature type="domain" description="C-type lectin" evidence="4">
    <location>
        <begin position="288"/>
        <end position="395"/>
    </location>
</feature>
<dbReference type="InterPro" id="IPR002889">
    <property type="entry name" value="WSC_carb-bd"/>
</dbReference>
<dbReference type="InterPro" id="IPR016187">
    <property type="entry name" value="CTDL_fold"/>
</dbReference>
<dbReference type="GO" id="GO:0001872">
    <property type="term" value="F:(1-&gt;3)-beta-D-glucan binding"/>
    <property type="evidence" value="ECO:0007669"/>
    <property type="project" value="InterPro"/>
</dbReference>
<dbReference type="PROSITE" id="PS50923">
    <property type="entry name" value="SUSHI"/>
    <property type="match status" value="2"/>
</dbReference>
<dbReference type="Gene3D" id="3.10.100.10">
    <property type="entry name" value="Mannose-Binding Protein A, subunit A"/>
    <property type="match status" value="3"/>
</dbReference>
<feature type="domain" description="Apple" evidence="6">
    <location>
        <begin position="1825"/>
        <end position="1910"/>
    </location>
</feature>
<evidence type="ECO:0000259" key="5">
    <source>
        <dbReference type="PROSITE" id="PS50923"/>
    </source>
</evidence>
<dbReference type="GeneID" id="106065681"/>
<dbReference type="OMA" id="FICERRP"/>
<keyword evidence="8" id="KW-1185">Reference proteome</keyword>
<dbReference type="PROSITE" id="PS50948">
    <property type="entry name" value="PAN"/>
    <property type="match status" value="1"/>
</dbReference>
<dbReference type="CDD" id="cd00033">
    <property type="entry name" value="CCP"/>
    <property type="match status" value="2"/>
</dbReference>
<dbReference type="Gene3D" id="2.10.70.10">
    <property type="entry name" value="Complement Module, domain 1"/>
    <property type="match status" value="2"/>
</dbReference>
<evidence type="ECO:0000256" key="2">
    <source>
        <dbReference type="ARBA" id="ARBA00023157"/>
    </source>
</evidence>
<dbReference type="Pfam" id="PF00084">
    <property type="entry name" value="Sushi"/>
    <property type="match status" value="1"/>
</dbReference>
<dbReference type="SMART" id="SM00032">
    <property type="entry name" value="CCP"/>
    <property type="match status" value="3"/>
</dbReference>
<evidence type="ECO:0000313" key="8">
    <source>
        <dbReference type="Proteomes" id="UP001165740"/>
    </source>
</evidence>
<dbReference type="InterPro" id="IPR003609">
    <property type="entry name" value="Pan_app"/>
</dbReference>
<dbReference type="Proteomes" id="UP001165740">
    <property type="component" value="Chromosome 11"/>
</dbReference>
<dbReference type="PROSITE" id="PS50041">
    <property type="entry name" value="C_TYPE_LECTIN_2"/>
    <property type="match status" value="1"/>
</dbReference>
<proteinExistence type="predicted"/>
<dbReference type="SUPFAM" id="SSF56436">
    <property type="entry name" value="C-type lectin-like"/>
    <property type="match status" value="3"/>
</dbReference>
<dbReference type="InterPro" id="IPR035976">
    <property type="entry name" value="Sushi/SCR/CCP_sf"/>
</dbReference>
<comment type="caution">
    <text evidence="3">Lacks conserved residue(s) required for the propagation of feature annotation.</text>
</comment>
<dbReference type="InterPro" id="IPR016186">
    <property type="entry name" value="C-type_lectin-like/link_sf"/>
</dbReference>
<feature type="domain" description="WSC" evidence="7">
    <location>
        <begin position="948"/>
        <end position="1046"/>
    </location>
</feature>
<feature type="domain" description="Sushi" evidence="5">
    <location>
        <begin position="1638"/>
        <end position="1702"/>
    </location>
</feature>
<keyword evidence="2" id="KW-1015">Disulfide bond</keyword>
<dbReference type="InterPro" id="IPR001304">
    <property type="entry name" value="C-type_lectin-like"/>
</dbReference>
<feature type="domain" description="WSC" evidence="7">
    <location>
        <begin position="407"/>
        <end position="495"/>
    </location>
</feature>
<dbReference type="SUPFAM" id="SSF49785">
    <property type="entry name" value="Galactose-binding domain-like"/>
    <property type="match status" value="1"/>
</dbReference>
<dbReference type="OrthoDB" id="6142884at2759"/>
<dbReference type="Pfam" id="PF00059">
    <property type="entry name" value="Lectin_C"/>
    <property type="match status" value="1"/>
</dbReference>
<name>A0A9W3BQ61_BIOGL</name>
<reference evidence="9" key="1">
    <citation type="submission" date="2025-08" db="UniProtKB">
        <authorList>
            <consortium name="RefSeq"/>
        </authorList>
    </citation>
    <scope>IDENTIFICATION</scope>
</reference>
<dbReference type="PROSITE" id="PS51212">
    <property type="entry name" value="WSC"/>
    <property type="match status" value="5"/>
</dbReference>
<organism evidence="8 9">
    <name type="scientific">Biomphalaria glabrata</name>
    <name type="common">Bloodfluke planorb</name>
    <name type="synonym">Freshwater snail</name>
    <dbReference type="NCBI Taxonomy" id="6526"/>
    <lineage>
        <taxon>Eukaryota</taxon>
        <taxon>Metazoa</taxon>
        <taxon>Spiralia</taxon>
        <taxon>Lophotrochozoa</taxon>
        <taxon>Mollusca</taxon>
        <taxon>Gastropoda</taxon>
        <taxon>Heterobranchia</taxon>
        <taxon>Euthyneura</taxon>
        <taxon>Panpulmonata</taxon>
        <taxon>Hygrophila</taxon>
        <taxon>Lymnaeoidea</taxon>
        <taxon>Planorbidae</taxon>
        <taxon>Biomphalaria</taxon>
    </lineage>
</organism>
<dbReference type="InterPro" id="IPR042808">
    <property type="entry name" value="CLEC7A"/>
</dbReference>
<accession>A0A9W3BQ61</accession>
<evidence type="ECO:0000259" key="6">
    <source>
        <dbReference type="PROSITE" id="PS50948"/>
    </source>
</evidence>
<feature type="domain" description="Sushi" evidence="5">
    <location>
        <begin position="1703"/>
        <end position="1766"/>
    </location>
</feature>
<keyword evidence="1" id="KW-0732">Signal</keyword>
<feature type="domain" description="WSC" evidence="7">
    <location>
        <begin position="1215"/>
        <end position="1308"/>
    </location>
</feature>
<sequence length="1910" mass="214107">MTMRYDNSSLGNTNYGKEVIYICPSGQFATSRLDKSEIIRMRCNATAQWEITLGTYNTSGKQFDCSTPYNYQGCFMMNNTLPDTIMTENFGTTANNRAECLSFCHNRNFIFSARQGANCYCTNELPDIKVANTECSAYCQDTLSFCGDNADLFSVWNTLFPCVKIDPSLTAAGAMNMFTPETCQQYCRGLDHRLAFWRGDIRTCNCFASIPAYTDSSYCFYPREIIDVDAGNLYITELFSNVKFNTCRDIFNEGIFYSGEYYLMNGSKIICYFLDNSTTRCPENWIAHDSNCYFFVDVLDNVNYHHFNSCLDQRSLLATVGNAQEGGFLTDALAKLKHMTKISAYIGLYDIQNTFSYMWVDETAVAYRNFAEDYPRYISNRCVMYEDGLMKNVECYSAQIGAICEMSKSTLGCASANISQLHLKSVSTKMSTPFCFETCRASGFHFSATQNTSCFCTSDDSLFTLVGWENCDVPCPRHKFQICGGSETDKVFVTSDVGQPFRESCLTMILGSLLSNVTVQNPNGSLQTVDCLEYAGVTCPESWIGIDGRCYRFFIESIEDPSLMCAYIGGYLAVYETEEEAESVLEIIQMTAMLYNKARWTFGLFHLRGTTSYLRYTNGAFVNESLRTRYDEDDFQCYAHTSFNASDIIGVDCGKYAYICEKGPDYRGCYLSAASQNQYLIGYRDLTVTQCLETCKGLGKMLAGVRYQNSCHCIGSGENITKTLETNCEQRCARQQNCGASLFDYMTVYAIDYSKNASSCEDLFNQGVLLSGLYSLANGVRTWCGMKNSSYLAKQIEFWTFNGSGEVNFTNLSWHRVGIDNVTLAIEVMNSSRSNQLYQRCTGVFLPASITATLKTIETQLLVGDVLKWSLDTPVSSPSYVGLIDQFYMGMYTWSDGSLFRLSQIKWTEFPQEIFENSTLATYMQYTVGNQFLPVNSTETFHAVCQRDASYKGCLQMTSMLPSSWYAVKSYNSMSLTVCRQICQVNATNHALISAKDCICYDPVGVNFNLMTFFNTSTSAQCDLPCPGNELQKCGGTNNFRQYTIDQDVAESCEDLYNNFVHLPNTYLINGSEQFCGIDDLSSSCPLGFIAKQNKCYRFYRQQTLNVQSAAQTCLSQGGYLAAPSNVEELDVLTHTIQNISTLRTAELWLVGYYSPFANGLYVTSQGHMLSVDDPLTSNIKTVTSAKMTVALNITSGHLVTVPFTTALPFVCQLQEEISGCSQVAQSDILSSFQLTSGMSIQQCLAYCRGFTKRFDAYSLLQETVCSCMKADTQLNLTQATCKKACSGNFMQQCGSTLDKVYSVYKLAKYSSQHLQYSCNDLLSYGVVLPATYFVDTLEYITCFKFSYKSILILNSPSTTTSSKAIMRLLALNYQVTSPTNFFFQFQLNQFYVIEGFVLYGSMKQISITTSLDNLFYESHPDNIISVNTTTLRPFWITLSQPVVAKWVKIKFESWSGNSPNGSAELVGYLYSVHNFTYHYRGCHKNFTIENQYSPVSTSYDSCRQQCKENGLPYMILKSPDMCKCAGAQAARDFYGNDTQTCSDLCFGGNACSNDDYTQALYLTTDVSCPLLNISNSKMSISANMNANATGITPLLSQVTYTCLIGHEINSTMTSINSTCSNFEKWIPSLTNITCQKKSCGMFPIVSNAQLITQDNLTTLFGQIIQYSCVQEGYRFNATAQLWNMTCDDMKLWTPAPLPCLPVTCLGQPTVDNASPNDSAAVFLYNSAISYTCHDGCYFSSDNSTTKTVQCLITGQWSPIEPACQRLHCSAMPPHMPSSSIILTNQSTVAFYKCVNDTYYTDLSDLLETKCDNVTFLWSEIGDTCKNRDYEDADIWLVYVNSYLIGPEVKDSYSRSLIDCSIKCIDTVGCSMFNFNKANTSHSCRLDTSNRYNLTSMFIKDWEIYFVNRS</sequence>
<keyword evidence="3" id="KW-0768">Sushi</keyword>
<dbReference type="SMART" id="SM00321">
    <property type="entry name" value="WSC"/>
    <property type="match status" value="4"/>
</dbReference>
<dbReference type="RefSeq" id="XP_055901543.1">
    <property type="nucleotide sequence ID" value="XM_056045568.1"/>
</dbReference>
<dbReference type="Pfam" id="PF01822">
    <property type="entry name" value="WSC"/>
    <property type="match status" value="2"/>
</dbReference>
<protein>
    <submittedName>
        <fullName evidence="9">Uncharacterized protein LOC106065681</fullName>
    </submittedName>
</protein>
<dbReference type="CDD" id="cd00037">
    <property type="entry name" value="CLECT"/>
    <property type="match status" value="2"/>
</dbReference>
<dbReference type="SUPFAM" id="SSF57535">
    <property type="entry name" value="Complement control module/SCR domain"/>
    <property type="match status" value="2"/>
</dbReference>
<dbReference type="SMART" id="SM00034">
    <property type="entry name" value="CLECT"/>
    <property type="match status" value="3"/>
</dbReference>
<evidence type="ECO:0000259" key="4">
    <source>
        <dbReference type="PROSITE" id="PS50041"/>
    </source>
</evidence>
<evidence type="ECO:0000259" key="7">
    <source>
        <dbReference type="PROSITE" id="PS51212"/>
    </source>
</evidence>
<feature type="domain" description="WSC" evidence="7">
    <location>
        <begin position="68"/>
        <end position="159"/>
    </location>
</feature>
<evidence type="ECO:0000313" key="9">
    <source>
        <dbReference type="RefSeq" id="XP_055901543.1"/>
    </source>
</evidence>
<feature type="domain" description="WSC" evidence="7">
    <location>
        <begin position="663"/>
        <end position="752"/>
    </location>
</feature>
<evidence type="ECO:0000256" key="1">
    <source>
        <dbReference type="ARBA" id="ARBA00022729"/>
    </source>
</evidence>
<evidence type="ECO:0000256" key="3">
    <source>
        <dbReference type="PROSITE-ProRule" id="PRU00302"/>
    </source>
</evidence>
<dbReference type="InterPro" id="IPR000436">
    <property type="entry name" value="Sushi_SCR_CCP_dom"/>
</dbReference>
<dbReference type="PANTHER" id="PTHR47218">
    <property type="entry name" value="C-TYPE LECTIN DOMAIN FAMILY 7 MEMBER A"/>
    <property type="match status" value="1"/>
</dbReference>
<dbReference type="GO" id="GO:0071226">
    <property type="term" value="P:cellular response to molecule of fungal origin"/>
    <property type="evidence" value="ECO:0007669"/>
    <property type="project" value="InterPro"/>
</dbReference>
<gene>
    <name evidence="9" type="primary">LOC106065681</name>
</gene>
<dbReference type="InterPro" id="IPR008979">
    <property type="entry name" value="Galactose-bd-like_sf"/>
</dbReference>
<dbReference type="PANTHER" id="PTHR47218:SF2">
    <property type="entry name" value="C-TYPE LECTIN DOMAIN-CONTAINING PROTEIN"/>
    <property type="match status" value="1"/>
</dbReference>